<protein>
    <submittedName>
        <fullName evidence="2">Reverse transcriptase domain-containing protein</fullName>
    </submittedName>
</protein>
<organism evidence="1 2">
    <name type="scientific">Haemonchus contortus</name>
    <name type="common">Barber pole worm</name>
    <dbReference type="NCBI Taxonomy" id="6289"/>
    <lineage>
        <taxon>Eukaryota</taxon>
        <taxon>Metazoa</taxon>
        <taxon>Ecdysozoa</taxon>
        <taxon>Nematoda</taxon>
        <taxon>Chromadorea</taxon>
        <taxon>Rhabditida</taxon>
        <taxon>Rhabditina</taxon>
        <taxon>Rhabditomorpha</taxon>
        <taxon>Strongyloidea</taxon>
        <taxon>Trichostrongylidae</taxon>
        <taxon>Haemonchus</taxon>
    </lineage>
</organism>
<proteinExistence type="predicted"/>
<dbReference type="OMA" id="HIIFERR"/>
<name>A0A7I4YS57_HAECO</name>
<dbReference type="WBParaSite" id="HCON_00131090-00001">
    <property type="protein sequence ID" value="HCON_00131090-00001"/>
    <property type="gene ID" value="HCON_00131090"/>
</dbReference>
<dbReference type="PANTHER" id="PTHR19446">
    <property type="entry name" value="REVERSE TRANSCRIPTASES"/>
    <property type="match status" value="1"/>
</dbReference>
<keyword evidence="1" id="KW-1185">Reference proteome</keyword>
<sequence>MHIGTHGMEWNERLLEFIMSTHTIHGNSQFQKHSHLRWTWESPGGRFHHGIDHIIFERRFSLTDVAVFRSFTRDWTVVSSALDFVLRALARLFQRYLSECKVPTSWKTSKSVWLYKKADSDGISNCRPMCLLSVVYKLFTRVTLNRIGRIWDQGQSCEQKAFDTVETEAVIEALGDQGVPTQYIRMLRELYDKFTTRISPFYKEVQREKRSRIQHDERPSSGAQQEEMAAWGALKNIEGVEKRTKDIRLRAHLFDNAVLPALTYVSETWTLRKQDEHAVSVTQRALERTMLGISLYTQVLKKIRSSEQRQWNEDQGCRDYARKYMIRGPDTLFDM</sequence>
<evidence type="ECO:0000313" key="1">
    <source>
        <dbReference type="Proteomes" id="UP000025227"/>
    </source>
</evidence>
<dbReference type="OrthoDB" id="410104at2759"/>
<reference evidence="2" key="1">
    <citation type="submission" date="2020-12" db="UniProtKB">
        <authorList>
            <consortium name="WormBaseParasite"/>
        </authorList>
    </citation>
    <scope>IDENTIFICATION</scope>
    <source>
        <strain evidence="2">MHco3</strain>
    </source>
</reference>
<dbReference type="AlphaFoldDB" id="A0A7I4YS57"/>
<evidence type="ECO:0000313" key="2">
    <source>
        <dbReference type="WBParaSite" id="HCON_00131090-00001"/>
    </source>
</evidence>
<accession>A0A7I4YS57</accession>
<dbReference type="Proteomes" id="UP000025227">
    <property type="component" value="Unplaced"/>
</dbReference>